<dbReference type="EMBL" id="JAGEOJ010000015">
    <property type="protein sequence ID" value="MBO2452197.1"/>
    <property type="molecule type" value="Genomic_DNA"/>
</dbReference>
<dbReference type="Gene3D" id="3.40.390.10">
    <property type="entry name" value="Collagenase (Catalytic Domain)"/>
    <property type="match status" value="1"/>
</dbReference>
<dbReference type="GO" id="GO:0008237">
    <property type="term" value="F:metallopeptidase activity"/>
    <property type="evidence" value="ECO:0007669"/>
    <property type="project" value="UniProtKB-KW"/>
</dbReference>
<keyword evidence="13" id="KW-1185">Reference proteome</keyword>
<feature type="region of interest" description="Disordered" evidence="9">
    <location>
        <begin position="271"/>
        <end position="295"/>
    </location>
</feature>
<evidence type="ECO:0000256" key="1">
    <source>
        <dbReference type="ARBA" id="ARBA00008721"/>
    </source>
</evidence>
<evidence type="ECO:0000256" key="10">
    <source>
        <dbReference type="SAM" id="SignalP"/>
    </source>
</evidence>
<dbReference type="GO" id="GO:0006508">
    <property type="term" value="P:proteolysis"/>
    <property type="evidence" value="ECO:0007669"/>
    <property type="project" value="UniProtKB-KW"/>
</dbReference>
<evidence type="ECO:0000256" key="3">
    <source>
        <dbReference type="ARBA" id="ARBA00022723"/>
    </source>
</evidence>
<keyword evidence="4 10" id="KW-0732">Signal</keyword>
<dbReference type="InterPro" id="IPR008754">
    <property type="entry name" value="Peptidase_M43"/>
</dbReference>
<feature type="compositionally biased region" description="Basic and acidic residues" evidence="9">
    <location>
        <begin position="275"/>
        <end position="285"/>
    </location>
</feature>
<evidence type="ECO:0000256" key="4">
    <source>
        <dbReference type="ARBA" id="ARBA00022729"/>
    </source>
</evidence>
<dbReference type="GO" id="GO:0046872">
    <property type="term" value="F:metal ion binding"/>
    <property type="evidence" value="ECO:0007669"/>
    <property type="project" value="UniProtKB-KW"/>
</dbReference>
<evidence type="ECO:0000256" key="2">
    <source>
        <dbReference type="ARBA" id="ARBA00022670"/>
    </source>
</evidence>
<dbReference type="PANTHER" id="PTHR47466:SF1">
    <property type="entry name" value="METALLOPROTEASE MEP1 (AFU_ORTHOLOGUE AFUA_1G07730)-RELATED"/>
    <property type="match status" value="1"/>
</dbReference>
<evidence type="ECO:0000313" key="12">
    <source>
        <dbReference type="EMBL" id="MBO2452197.1"/>
    </source>
</evidence>
<keyword evidence="3" id="KW-0479">Metal-binding</keyword>
<keyword evidence="6" id="KW-0862">Zinc</keyword>
<dbReference type="Pfam" id="PF05572">
    <property type="entry name" value="Peptidase_M43"/>
    <property type="match status" value="1"/>
</dbReference>
<name>A0A939TA82_9ACTN</name>
<keyword evidence="2" id="KW-0645">Protease</keyword>
<evidence type="ECO:0000256" key="6">
    <source>
        <dbReference type="ARBA" id="ARBA00022833"/>
    </source>
</evidence>
<feature type="domain" description="Peptidase M43 pregnancy-associated plasma-A" evidence="11">
    <location>
        <begin position="246"/>
        <end position="330"/>
    </location>
</feature>
<evidence type="ECO:0000256" key="5">
    <source>
        <dbReference type="ARBA" id="ARBA00022801"/>
    </source>
</evidence>
<evidence type="ECO:0000256" key="7">
    <source>
        <dbReference type="ARBA" id="ARBA00023049"/>
    </source>
</evidence>
<evidence type="ECO:0000256" key="9">
    <source>
        <dbReference type="SAM" id="MobiDB-lite"/>
    </source>
</evidence>
<proteinExistence type="inferred from homology"/>
<sequence>MKLLVVAAALIAASVPAVPITMTKATAEPEGGCARPDTRATATATATARGVTRAGADAHAGADARVRQPGTGVRERNELTPSQVSAVEAQLNGLLSGLTATDEYGRTTTLRDRSQGQVTVPVYFHVLHDGSNGNVPSGTIERQINVLNASYGGGNGGADTHFRFVLRGVTRSNNPGWYSNPEQYESTFKARLHKGKAGTLNLYSADTGDELLGWSTFPWKYKGDPKMDGVVVHVGSMPGGSIDHFNQGFSATHETGHWLGLYHTFQDGCSSPGDRVSDTPAERDPTNGCPLSKDTCDAPGEDPVHNYMDYGWDTCMNQFTRGQGDRMRKVWSAYRA</sequence>
<feature type="chain" id="PRO_5038690751" evidence="10">
    <location>
        <begin position="18"/>
        <end position="336"/>
    </location>
</feature>
<evidence type="ECO:0000313" key="13">
    <source>
        <dbReference type="Proteomes" id="UP000669179"/>
    </source>
</evidence>
<protein>
    <submittedName>
        <fullName evidence="12">Zinc metalloprotease</fullName>
    </submittedName>
</protein>
<accession>A0A939TA82</accession>
<evidence type="ECO:0000259" key="11">
    <source>
        <dbReference type="Pfam" id="PF05572"/>
    </source>
</evidence>
<feature type="signal peptide" evidence="10">
    <location>
        <begin position="1"/>
        <end position="17"/>
    </location>
</feature>
<dbReference type="Proteomes" id="UP000669179">
    <property type="component" value="Unassembled WGS sequence"/>
</dbReference>
<comment type="caution">
    <text evidence="12">The sequence shown here is derived from an EMBL/GenBank/DDBJ whole genome shotgun (WGS) entry which is preliminary data.</text>
</comment>
<keyword evidence="8" id="KW-1015">Disulfide bond</keyword>
<dbReference type="SUPFAM" id="SSF55486">
    <property type="entry name" value="Metalloproteases ('zincins'), catalytic domain"/>
    <property type="match status" value="1"/>
</dbReference>
<comment type="similarity">
    <text evidence="1">Belongs to the peptidase M43B family.</text>
</comment>
<keyword evidence="7 12" id="KW-0482">Metalloprotease</keyword>
<dbReference type="InterPro" id="IPR024079">
    <property type="entry name" value="MetalloPept_cat_dom_sf"/>
</dbReference>
<reference evidence="12" key="1">
    <citation type="submission" date="2021-03" db="EMBL/GenBank/DDBJ databases">
        <authorList>
            <person name="Kanchanasin P."/>
            <person name="Saeng-In P."/>
            <person name="Phongsopitanun W."/>
            <person name="Yuki M."/>
            <person name="Kudo T."/>
            <person name="Ohkuma M."/>
            <person name="Tanasupawat S."/>
        </authorList>
    </citation>
    <scope>NUCLEOTIDE SEQUENCE</scope>
    <source>
        <strain evidence="12">GKU 128</strain>
    </source>
</reference>
<dbReference type="AlphaFoldDB" id="A0A939TA82"/>
<organism evidence="12 13">
    <name type="scientific">Actinomadura barringtoniae</name>
    <dbReference type="NCBI Taxonomy" id="1427535"/>
    <lineage>
        <taxon>Bacteria</taxon>
        <taxon>Bacillati</taxon>
        <taxon>Actinomycetota</taxon>
        <taxon>Actinomycetes</taxon>
        <taxon>Streptosporangiales</taxon>
        <taxon>Thermomonosporaceae</taxon>
        <taxon>Actinomadura</taxon>
    </lineage>
</organism>
<evidence type="ECO:0000256" key="8">
    <source>
        <dbReference type="ARBA" id="ARBA00023157"/>
    </source>
</evidence>
<keyword evidence="5" id="KW-0378">Hydrolase</keyword>
<gene>
    <name evidence="12" type="ORF">J4573_34265</name>
</gene>
<dbReference type="CDD" id="cd04275">
    <property type="entry name" value="ZnMc_pappalysin_like"/>
    <property type="match status" value="1"/>
</dbReference>
<dbReference type="RefSeq" id="WP_208260079.1">
    <property type="nucleotide sequence ID" value="NZ_JAGEOJ010000015.1"/>
</dbReference>
<dbReference type="PANTHER" id="PTHR47466">
    <property type="match status" value="1"/>
</dbReference>